<dbReference type="Pfam" id="PF01344">
    <property type="entry name" value="Kelch_1"/>
    <property type="match status" value="2"/>
</dbReference>
<gene>
    <name evidence="4" type="primary">g13444</name>
    <name evidence="4" type="ORF">VP750_LOCUS11910</name>
</gene>
<evidence type="ECO:0000313" key="5">
    <source>
        <dbReference type="Proteomes" id="UP001497392"/>
    </source>
</evidence>
<dbReference type="InterPro" id="IPR006652">
    <property type="entry name" value="Kelch_1"/>
</dbReference>
<accession>A0ABP1GHG0</accession>
<dbReference type="EMBL" id="CAXHTA020000021">
    <property type="protein sequence ID" value="CAL5230004.1"/>
    <property type="molecule type" value="Genomic_DNA"/>
</dbReference>
<dbReference type="InterPro" id="IPR037293">
    <property type="entry name" value="Gal_Oxidase_central_sf"/>
</dbReference>
<dbReference type="PANTHER" id="PTHR46344:SF27">
    <property type="entry name" value="KELCH REPEAT SUPERFAMILY PROTEIN"/>
    <property type="match status" value="1"/>
</dbReference>
<keyword evidence="1" id="KW-0880">Kelch repeat</keyword>
<dbReference type="Gene3D" id="2.130.10.80">
    <property type="entry name" value="Galactose oxidase/kelch, beta-propeller"/>
    <property type="match status" value="2"/>
</dbReference>
<comment type="caution">
    <text evidence="4">The sequence shown here is derived from an EMBL/GenBank/DDBJ whole genome shotgun (WGS) entry which is preliminary data.</text>
</comment>
<dbReference type="SMART" id="SM00612">
    <property type="entry name" value="Kelch"/>
    <property type="match status" value="5"/>
</dbReference>
<evidence type="ECO:0000256" key="3">
    <source>
        <dbReference type="SAM" id="MobiDB-lite"/>
    </source>
</evidence>
<name>A0ABP1GHG0_9CHLO</name>
<dbReference type="PANTHER" id="PTHR46344">
    <property type="entry name" value="OS02G0202900 PROTEIN"/>
    <property type="match status" value="1"/>
</dbReference>
<sequence>MGGTGNTGGTGNMGGTGTTGVGVPGGAGSTGGTGGTGTQGPTGQTGLSGGNGNTGGTGATGQTGLTGYTGYTGATGANATTDLVLAIGGQPTASLATTELLSLGADASWTANAPLVNGRSYFQAVQLVDGRILIAGGINAAGQVLNSAEIYDGTNWVSTASPMITGRQRFQMLVLPASTGAWTSTNSMLTARYDFAAVIIPNSATLPSGRVIVAGGYGTAGTVIPASTASENLNVGGNPAFQWSYITGFTPRAQLQMVVLNILSAELILATGGIGAGNIPVNTAQTFSYRPVGQAWVATTSMVTARNYHQMVTLQDGRALVAGGYDATGNPIVQAEIYSPNVFAGAFASATWFSQNPLGQARAEFSMVVVPDGRAVAVGGYTTGATPLASAEVYSTTTNSWQPTRTMTSPRADFQAIAMF</sequence>
<evidence type="ECO:0000313" key="4">
    <source>
        <dbReference type="EMBL" id="CAL5230004.1"/>
    </source>
</evidence>
<dbReference type="Gene3D" id="2.120.10.80">
    <property type="entry name" value="Kelch-type beta propeller"/>
    <property type="match status" value="1"/>
</dbReference>
<feature type="compositionally biased region" description="Gly residues" evidence="3">
    <location>
        <begin position="1"/>
        <end position="40"/>
    </location>
</feature>
<dbReference type="SUPFAM" id="SSF117281">
    <property type="entry name" value="Kelch motif"/>
    <property type="match status" value="1"/>
</dbReference>
<dbReference type="Proteomes" id="UP001497392">
    <property type="component" value="Unassembled WGS sequence"/>
</dbReference>
<organism evidence="4 5">
    <name type="scientific">Coccomyxa viridis</name>
    <dbReference type="NCBI Taxonomy" id="1274662"/>
    <lineage>
        <taxon>Eukaryota</taxon>
        <taxon>Viridiplantae</taxon>
        <taxon>Chlorophyta</taxon>
        <taxon>core chlorophytes</taxon>
        <taxon>Trebouxiophyceae</taxon>
        <taxon>Trebouxiophyceae incertae sedis</taxon>
        <taxon>Coccomyxaceae</taxon>
        <taxon>Coccomyxa</taxon>
    </lineage>
</organism>
<keyword evidence="2" id="KW-0677">Repeat</keyword>
<reference evidence="4 5" key="1">
    <citation type="submission" date="2024-06" db="EMBL/GenBank/DDBJ databases">
        <authorList>
            <person name="Kraege A."/>
            <person name="Thomma B."/>
        </authorList>
    </citation>
    <scope>NUCLEOTIDE SEQUENCE [LARGE SCALE GENOMIC DNA]</scope>
</reference>
<proteinExistence type="predicted"/>
<evidence type="ECO:0000256" key="2">
    <source>
        <dbReference type="ARBA" id="ARBA00022737"/>
    </source>
</evidence>
<feature type="region of interest" description="Disordered" evidence="3">
    <location>
        <begin position="1"/>
        <end position="58"/>
    </location>
</feature>
<keyword evidence="5" id="KW-1185">Reference proteome</keyword>
<protein>
    <submittedName>
        <fullName evidence="4">G13444 protein</fullName>
    </submittedName>
</protein>
<dbReference type="InterPro" id="IPR011043">
    <property type="entry name" value="Gal_Oxase/kelch_b-propeller"/>
</dbReference>
<dbReference type="SUPFAM" id="SSF50965">
    <property type="entry name" value="Galactose oxidase, central domain"/>
    <property type="match status" value="1"/>
</dbReference>
<evidence type="ECO:0000256" key="1">
    <source>
        <dbReference type="ARBA" id="ARBA00022441"/>
    </source>
</evidence>
<dbReference type="InterPro" id="IPR015915">
    <property type="entry name" value="Kelch-typ_b-propeller"/>
</dbReference>
<feature type="compositionally biased region" description="Gly residues" evidence="3">
    <location>
        <begin position="46"/>
        <end position="58"/>
    </location>
</feature>